<keyword evidence="2" id="KW-1185">Reference proteome</keyword>
<evidence type="ECO:0000313" key="2">
    <source>
        <dbReference type="Proteomes" id="UP000235145"/>
    </source>
</evidence>
<dbReference type="EMBL" id="NBSK02000009">
    <property type="protein sequence ID" value="KAJ0186308.1"/>
    <property type="molecule type" value="Genomic_DNA"/>
</dbReference>
<reference evidence="1 2" key="1">
    <citation type="journal article" date="2017" name="Nat. Commun.">
        <title>Genome assembly with in vitro proximity ligation data and whole-genome triplication in lettuce.</title>
        <authorList>
            <person name="Reyes-Chin-Wo S."/>
            <person name="Wang Z."/>
            <person name="Yang X."/>
            <person name="Kozik A."/>
            <person name="Arikit S."/>
            <person name="Song C."/>
            <person name="Xia L."/>
            <person name="Froenicke L."/>
            <person name="Lavelle D.O."/>
            <person name="Truco M.J."/>
            <person name="Xia R."/>
            <person name="Zhu S."/>
            <person name="Xu C."/>
            <person name="Xu H."/>
            <person name="Xu X."/>
            <person name="Cox K."/>
            <person name="Korf I."/>
            <person name="Meyers B.C."/>
            <person name="Michelmore R.W."/>
        </authorList>
    </citation>
    <scope>NUCLEOTIDE SEQUENCE [LARGE SCALE GENOMIC DNA]</scope>
    <source>
        <strain evidence="2">cv. Salinas</strain>
        <tissue evidence="1">Seedlings</tissue>
    </source>
</reference>
<proteinExistence type="predicted"/>
<protein>
    <submittedName>
        <fullName evidence="1">Uncharacterized protein</fullName>
    </submittedName>
</protein>
<sequence length="223" mass="25973">MFEESSEDDENSSHQNINYSVLEKAGFDVRMITLRKDGCECSTYSNDAHSSSRMITSCVAYFYMSEVLHDIKPDFPEEFKPTKSIRFKDVLDGKVGFDVRMNTLRKDGDIIKHIYMVCNRMSKPKMNPMKRNTIYRVKNCKAKIIMKCIKEMGEYRFYMFQEMSLSYSDKDFIGWSSIMKMGATKAYKLKSTLKGDFEYVRGKVVNYTNLKRDMGSIIGFKDA</sequence>
<gene>
    <name evidence="1" type="ORF">LSAT_V11C900486420</name>
</gene>
<comment type="caution">
    <text evidence="1">The sequence shown here is derived from an EMBL/GenBank/DDBJ whole genome shotgun (WGS) entry which is preliminary data.</text>
</comment>
<organism evidence="1 2">
    <name type="scientific">Lactuca sativa</name>
    <name type="common">Garden lettuce</name>
    <dbReference type="NCBI Taxonomy" id="4236"/>
    <lineage>
        <taxon>Eukaryota</taxon>
        <taxon>Viridiplantae</taxon>
        <taxon>Streptophyta</taxon>
        <taxon>Embryophyta</taxon>
        <taxon>Tracheophyta</taxon>
        <taxon>Spermatophyta</taxon>
        <taxon>Magnoliopsida</taxon>
        <taxon>eudicotyledons</taxon>
        <taxon>Gunneridae</taxon>
        <taxon>Pentapetalae</taxon>
        <taxon>asterids</taxon>
        <taxon>campanulids</taxon>
        <taxon>Asterales</taxon>
        <taxon>Asteraceae</taxon>
        <taxon>Cichorioideae</taxon>
        <taxon>Cichorieae</taxon>
        <taxon>Lactucinae</taxon>
        <taxon>Lactuca</taxon>
    </lineage>
</organism>
<dbReference type="Proteomes" id="UP000235145">
    <property type="component" value="Unassembled WGS sequence"/>
</dbReference>
<accession>A0A9R1UG06</accession>
<name>A0A9R1UG06_LACSA</name>
<dbReference type="AlphaFoldDB" id="A0A9R1UG06"/>
<evidence type="ECO:0000313" key="1">
    <source>
        <dbReference type="EMBL" id="KAJ0186308.1"/>
    </source>
</evidence>